<dbReference type="InterPro" id="IPR034294">
    <property type="entry name" value="Aquaporin_transptr"/>
</dbReference>
<proteinExistence type="inferred from homology"/>
<dbReference type="Proteomes" id="UP000004095">
    <property type="component" value="Unassembled WGS sequence"/>
</dbReference>
<dbReference type="Gene3D" id="1.20.1080.10">
    <property type="entry name" value="Glycerol uptake facilitator protein"/>
    <property type="match status" value="1"/>
</dbReference>
<keyword evidence="2 6" id="KW-0813">Transport</keyword>
<dbReference type="SUPFAM" id="SSF81338">
    <property type="entry name" value="Aquaporin-like"/>
    <property type="match status" value="1"/>
</dbReference>
<evidence type="ECO:0000256" key="5">
    <source>
        <dbReference type="ARBA" id="ARBA00023136"/>
    </source>
</evidence>
<keyword evidence="4 7" id="KW-1133">Transmembrane helix</keyword>
<dbReference type="GO" id="GO:0016020">
    <property type="term" value="C:membrane"/>
    <property type="evidence" value="ECO:0007669"/>
    <property type="project" value="UniProtKB-SubCell"/>
</dbReference>
<protein>
    <submittedName>
        <fullName evidence="8">MIP family channel protein</fullName>
    </submittedName>
</protein>
<comment type="similarity">
    <text evidence="6">Belongs to the MIP/aquaporin (TC 1.A.8) family.</text>
</comment>
<dbReference type="PANTHER" id="PTHR45724">
    <property type="entry name" value="AQUAPORIN NIP2-1"/>
    <property type="match status" value="1"/>
</dbReference>
<dbReference type="PANTHER" id="PTHR45724:SF27">
    <property type="entry name" value="AQUAPORIN NIP2-1-RELATED"/>
    <property type="match status" value="1"/>
</dbReference>
<dbReference type="Pfam" id="PF00230">
    <property type="entry name" value="MIP"/>
    <property type="match status" value="1"/>
</dbReference>
<dbReference type="eggNOG" id="COG0580">
    <property type="taxonomic scope" value="Bacteria"/>
</dbReference>
<evidence type="ECO:0000256" key="6">
    <source>
        <dbReference type="RuleBase" id="RU000477"/>
    </source>
</evidence>
<reference evidence="8 9" key="1">
    <citation type="submission" date="2007-01" db="EMBL/GenBank/DDBJ databases">
        <authorList>
            <person name="Haygood M."/>
            <person name="Podell S."/>
            <person name="Anderson C."/>
            <person name="Hopkinson B."/>
            <person name="Roe K."/>
            <person name="Barbeau K."/>
            <person name="Gaasterland T."/>
            <person name="Ferriera S."/>
            <person name="Johnson J."/>
            <person name="Kravitz S."/>
            <person name="Beeson K."/>
            <person name="Sutton G."/>
            <person name="Rogers Y.-H."/>
            <person name="Friedman R."/>
            <person name="Frazier M."/>
            <person name="Venter J.C."/>
        </authorList>
    </citation>
    <scope>NUCLEOTIDE SEQUENCE [LARGE SCALE GENOMIC DNA]</scope>
    <source>
        <strain evidence="8 9">ATCC 23134</strain>
    </source>
</reference>
<dbReference type="RefSeq" id="WP_002696154.1">
    <property type="nucleotide sequence ID" value="NZ_AAWS01000010.1"/>
</dbReference>
<feature type="transmembrane region" description="Helical" evidence="7">
    <location>
        <begin position="5"/>
        <end position="25"/>
    </location>
</feature>
<dbReference type="GO" id="GO:0015267">
    <property type="term" value="F:channel activity"/>
    <property type="evidence" value="ECO:0007669"/>
    <property type="project" value="InterPro"/>
</dbReference>
<evidence type="ECO:0000256" key="7">
    <source>
        <dbReference type="SAM" id="Phobius"/>
    </source>
</evidence>
<evidence type="ECO:0000256" key="1">
    <source>
        <dbReference type="ARBA" id="ARBA00004141"/>
    </source>
</evidence>
<keyword evidence="3 6" id="KW-0812">Transmembrane</keyword>
<evidence type="ECO:0000313" key="8">
    <source>
        <dbReference type="EMBL" id="EAY29664.1"/>
    </source>
</evidence>
<evidence type="ECO:0000313" key="9">
    <source>
        <dbReference type="Proteomes" id="UP000004095"/>
    </source>
</evidence>
<feature type="transmembrane region" description="Helical" evidence="7">
    <location>
        <begin position="31"/>
        <end position="52"/>
    </location>
</feature>
<evidence type="ECO:0000256" key="3">
    <source>
        <dbReference type="ARBA" id="ARBA00022692"/>
    </source>
</evidence>
<dbReference type="AlphaFoldDB" id="A1ZJC8"/>
<keyword evidence="5 7" id="KW-0472">Membrane</keyword>
<dbReference type="InterPro" id="IPR023271">
    <property type="entry name" value="Aquaporin-like"/>
</dbReference>
<dbReference type="OrthoDB" id="9807293at2"/>
<feature type="transmembrane region" description="Helical" evidence="7">
    <location>
        <begin position="117"/>
        <end position="137"/>
    </location>
</feature>
<evidence type="ECO:0000256" key="4">
    <source>
        <dbReference type="ARBA" id="ARBA00022989"/>
    </source>
</evidence>
<dbReference type="PROSITE" id="PS00221">
    <property type="entry name" value="MIP"/>
    <property type="match status" value="1"/>
</dbReference>
<comment type="subcellular location">
    <subcellularLocation>
        <location evidence="1">Membrane</location>
        <topology evidence="1">Multi-pass membrane protein</topology>
    </subcellularLocation>
</comment>
<feature type="transmembrane region" description="Helical" evidence="7">
    <location>
        <begin position="189"/>
        <end position="210"/>
    </location>
</feature>
<accession>A1ZJC8</accession>
<name>A1ZJC8_MICM2</name>
<dbReference type="InterPro" id="IPR022357">
    <property type="entry name" value="MIP_CS"/>
</dbReference>
<feature type="transmembrane region" description="Helical" evidence="7">
    <location>
        <begin position="149"/>
        <end position="169"/>
    </location>
</feature>
<gene>
    <name evidence="8" type="ORF">M23134_00548</name>
</gene>
<dbReference type="EMBL" id="AAWS01000010">
    <property type="protein sequence ID" value="EAY29664.1"/>
    <property type="molecule type" value="Genomic_DNA"/>
</dbReference>
<dbReference type="PRINTS" id="PR00783">
    <property type="entry name" value="MINTRINSICP"/>
</dbReference>
<dbReference type="InterPro" id="IPR000425">
    <property type="entry name" value="MIP"/>
</dbReference>
<evidence type="ECO:0000256" key="2">
    <source>
        <dbReference type="ARBA" id="ARBA00022448"/>
    </source>
</evidence>
<sequence length="211" mass="22165">MKKYVAEIIGTYALVFCGTGAIVINQHTQGTVTHAGIAVTFGLVVMALIFAFGKLSGAHINPAVSIAFALTDIFPKKELVPYITSQLIGALLASGSLRLMFPESVGLGETIPAGSDLQSFILEVILTYLLMLVILMVSQNDPSVSQFTAVAVGGVVLFEAWFAGPISGASMNPARSIAPAVASGNLNSLWVYLTAPILGAVLATFSWKYLK</sequence>
<comment type="caution">
    <text evidence="8">The sequence shown here is derived from an EMBL/GenBank/DDBJ whole genome shotgun (WGS) entry which is preliminary data.</text>
</comment>
<organism evidence="8 9">
    <name type="scientific">Microscilla marina ATCC 23134</name>
    <dbReference type="NCBI Taxonomy" id="313606"/>
    <lineage>
        <taxon>Bacteria</taxon>
        <taxon>Pseudomonadati</taxon>
        <taxon>Bacteroidota</taxon>
        <taxon>Cytophagia</taxon>
        <taxon>Cytophagales</taxon>
        <taxon>Microscillaceae</taxon>
        <taxon>Microscilla</taxon>
    </lineage>
</organism>
<keyword evidence="9" id="KW-1185">Reference proteome</keyword>